<dbReference type="Gene3D" id="1.10.287.1080">
    <property type="entry name" value="MazG-like"/>
    <property type="match status" value="1"/>
</dbReference>
<dbReference type="RefSeq" id="WP_237404779.1">
    <property type="nucleotide sequence ID" value="NZ_AP018365.1"/>
</dbReference>
<gene>
    <name evidence="1" type="ORF">RVR_4545</name>
</gene>
<reference evidence="1 2" key="4">
    <citation type="journal article" date="2020" name="Sci. Rep.">
        <title>beta-carboline chemical signals induce reveromycin production through a LuxR family regulator in Streptomyces sp. SN-593.</title>
        <authorList>
            <person name="Panthee S."/>
            <person name="Kito N."/>
            <person name="Hayashi T."/>
            <person name="Shimizu T."/>
            <person name="Ishikawa J."/>
            <person name="Hamamoto H."/>
            <person name="Osada H."/>
            <person name="Takahashi S."/>
        </authorList>
    </citation>
    <scope>NUCLEOTIDE SEQUENCE [LARGE SCALE GENOMIC DNA]</scope>
    <source>
        <strain evidence="1 2">SN-593</strain>
    </source>
</reference>
<sequence>MNGELHNQMWDQIASIREGLDEKTGDLSPRERILFRVLKIGEEFGEVAEALHGVNGTNPRKGKSHTMDDVVKELVDVAVTTLIALESVTPDARKEFEARLQHLVDRPLRPSGGAG</sequence>
<accession>A0A7U3UT63</accession>
<evidence type="ECO:0008006" key="3">
    <source>
        <dbReference type="Google" id="ProtNLM"/>
    </source>
</evidence>
<protein>
    <recommendedName>
        <fullName evidence="3">NTP pyrophosphohydrolase MazG putative catalytic core domain-containing protein</fullName>
    </recommendedName>
</protein>
<evidence type="ECO:0000313" key="1">
    <source>
        <dbReference type="EMBL" id="BBA98387.1"/>
    </source>
</evidence>
<keyword evidence="2" id="KW-1185">Reference proteome</keyword>
<dbReference type="SUPFAM" id="SSF101386">
    <property type="entry name" value="all-alpha NTP pyrophosphatases"/>
    <property type="match status" value="1"/>
</dbReference>
<reference evidence="1 2" key="1">
    <citation type="journal article" date="2010" name="J. Bacteriol.">
        <title>Biochemical characterization of a novel indole prenyltransferase from Streptomyces sp. SN-593.</title>
        <authorList>
            <person name="Takahashi S."/>
            <person name="Takagi H."/>
            <person name="Toyoda A."/>
            <person name="Uramoto M."/>
            <person name="Nogawa T."/>
            <person name="Ueki M."/>
            <person name="Sakaki Y."/>
            <person name="Osada H."/>
        </authorList>
    </citation>
    <scope>NUCLEOTIDE SEQUENCE [LARGE SCALE GENOMIC DNA]</scope>
    <source>
        <strain evidence="1 2">SN-593</strain>
    </source>
</reference>
<organism evidence="1 2">
    <name type="scientific">Actinacidiphila reveromycinica</name>
    <dbReference type="NCBI Taxonomy" id="659352"/>
    <lineage>
        <taxon>Bacteria</taxon>
        <taxon>Bacillati</taxon>
        <taxon>Actinomycetota</taxon>
        <taxon>Actinomycetes</taxon>
        <taxon>Kitasatosporales</taxon>
        <taxon>Streptomycetaceae</taxon>
        <taxon>Actinacidiphila</taxon>
    </lineage>
</organism>
<reference evidence="1 2" key="2">
    <citation type="journal article" date="2011" name="J. Antibiot.">
        <title>Furaquinocins I and J: novel polyketide isoprenoid hybrid compounds from Streptomyces reveromyceticus SN-593.</title>
        <authorList>
            <person name="Panthee S."/>
            <person name="Takahashi S."/>
            <person name="Takagi H."/>
            <person name="Nogawa T."/>
            <person name="Oowada E."/>
            <person name="Uramoto M."/>
            <person name="Osada H."/>
        </authorList>
    </citation>
    <scope>NUCLEOTIDE SEQUENCE [LARGE SCALE GENOMIC DNA]</scope>
    <source>
        <strain evidence="1 2">SN-593</strain>
    </source>
</reference>
<dbReference type="InterPro" id="IPR044548">
    <property type="entry name" value="AF0060_NTP-PPase_MazG-like"/>
</dbReference>
<dbReference type="KEGG" id="arev:RVR_4545"/>
<name>A0A7U3UT63_9ACTN</name>
<proteinExistence type="predicted"/>
<dbReference type="AlphaFoldDB" id="A0A7U3UT63"/>
<dbReference type="CDD" id="cd11533">
    <property type="entry name" value="NTP-PPase_Af0060_like"/>
    <property type="match status" value="1"/>
</dbReference>
<dbReference type="Proteomes" id="UP000595703">
    <property type="component" value="Chromosome"/>
</dbReference>
<reference evidence="1 2" key="3">
    <citation type="journal article" date="2011" name="Nat. Chem. Biol.">
        <title>Reveromycin A biosynthesis uses RevG and RevJ for stereospecific spiroacetal formation.</title>
        <authorList>
            <person name="Takahashi S."/>
            <person name="Toyoda A."/>
            <person name="Sekiyama Y."/>
            <person name="Takagi H."/>
            <person name="Nogawa T."/>
            <person name="Uramoto M."/>
            <person name="Suzuki R."/>
            <person name="Koshino H."/>
            <person name="Kumano T."/>
            <person name="Panthee S."/>
            <person name="Dairi T."/>
            <person name="Ishikawa J."/>
            <person name="Ikeda H."/>
            <person name="Sakaki Y."/>
            <person name="Osada H."/>
        </authorList>
    </citation>
    <scope>NUCLEOTIDE SEQUENCE [LARGE SCALE GENOMIC DNA]</scope>
    <source>
        <strain evidence="1 2">SN-593</strain>
    </source>
</reference>
<evidence type="ECO:0000313" key="2">
    <source>
        <dbReference type="Proteomes" id="UP000595703"/>
    </source>
</evidence>
<dbReference type="EMBL" id="AP018365">
    <property type="protein sequence ID" value="BBA98387.1"/>
    <property type="molecule type" value="Genomic_DNA"/>
</dbReference>